<dbReference type="InterPro" id="IPR006634">
    <property type="entry name" value="TLC-dom"/>
</dbReference>
<proteinExistence type="predicted"/>
<dbReference type="EMBL" id="JADXDR010000054">
    <property type="protein sequence ID" value="KAI7842194.1"/>
    <property type="molecule type" value="Genomic_DNA"/>
</dbReference>
<feature type="transmembrane region" description="Helical" evidence="5">
    <location>
        <begin position="28"/>
        <end position="49"/>
    </location>
</feature>
<accession>A0AAD5H2V7</accession>
<dbReference type="AlphaFoldDB" id="A0AAD5H2V7"/>
<evidence type="ECO:0000313" key="7">
    <source>
        <dbReference type="EMBL" id="KAI7842194.1"/>
    </source>
</evidence>
<evidence type="ECO:0000256" key="3">
    <source>
        <dbReference type="ARBA" id="ARBA00022989"/>
    </source>
</evidence>
<evidence type="ECO:0000256" key="5">
    <source>
        <dbReference type="SAM" id="Phobius"/>
    </source>
</evidence>
<keyword evidence="8" id="KW-1185">Reference proteome</keyword>
<dbReference type="Proteomes" id="UP001205105">
    <property type="component" value="Unassembled WGS sequence"/>
</dbReference>
<evidence type="ECO:0000259" key="6">
    <source>
        <dbReference type="SMART" id="SM00724"/>
    </source>
</evidence>
<keyword evidence="3 5" id="KW-1133">Transmembrane helix</keyword>
<comment type="subcellular location">
    <subcellularLocation>
        <location evidence="1">Membrane</location>
        <topology evidence="1">Multi-pass membrane protein</topology>
    </subcellularLocation>
</comment>
<feature type="transmembrane region" description="Helical" evidence="5">
    <location>
        <begin position="185"/>
        <end position="205"/>
    </location>
</feature>
<gene>
    <name evidence="7" type="ORF">COHA_004107</name>
</gene>
<feature type="domain" description="TLC" evidence="6">
    <location>
        <begin position="59"/>
        <end position="261"/>
    </location>
</feature>
<evidence type="ECO:0000313" key="8">
    <source>
        <dbReference type="Proteomes" id="UP001205105"/>
    </source>
</evidence>
<reference evidence="7" key="1">
    <citation type="submission" date="2020-11" db="EMBL/GenBank/DDBJ databases">
        <title>Chlorella ohadii genome sequencing and assembly.</title>
        <authorList>
            <person name="Murik O."/>
            <person name="Treves H."/>
            <person name="Kedem I."/>
            <person name="Shotland Y."/>
            <person name="Kaplan A."/>
        </authorList>
    </citation>
    <scope>NUCLEOTIDE SEQUENCE</scope>
    <source>
        <strain evidence="7">1</strain>
    </source>
</reference>
<evidence type="ECO:0000256" key="4">
    <source>
        <dbReference type="ARBA" id="ARBA00023136"/>
    </source>
</evidence>
<keyword evidence="4 5" id="KW-0472">Membrane</keyword>
<dbReference type="SMART" id="SM00724">
    <property type="entry name" value="TLC"/>
    <property type="match status" value="1"/>
</dbReference>
<dbReference type="GO" id="GO:0016020">
    <property type="term" value="C:membrane"/>
    <property type="evidence" value="ECO:0007669"/>
    <property type="project" value="UniProtKB-SubCell"/>
</dbReference>
<dbReference type="InterPro" id="IPR040327">
    <property type="entry name" value="At5g14285-like"/>
</dbReference>
<feature type="transmembrane region" description="Helical" evidence="5">
    <location>
        <begin position="61"/>
        <end position="83"/>
    </location>
</feature>
<dbReference type="PANTHER" id="PTHR31766:SF2">
    <property type="entry name" value="GLABROUS1 ENHANCER-BINDING PROTEIN-LIKE 2"/>
    <property type="match status" value="1"/>
</dbReference>
<dbReference type="PANTHER" id="PTHR31766">
    <property type="entry name" value="GLABROUS1 ENHANCER-BINDING PROTEIN-LIKE 2"/>
    <property type="match status" value="1"/>
</dbReference>
<feature type="transmembrane region" description="Helical" evidence="5">
    <location>
        <begin position="225"/>
        <end position="250"/>
    </location>
</feature>
<feature type="transmembrane region" description="Helical" evidence="5">
    <location>
        <begin position="150"/>
        <end position="173"/>
    </location>
</feature>
<evidence type="ECO:0000256" key="1">
    <source>
        <dbReference type="ARBA" id="ARBA00004141"/>
    </source>
</evidence>
<evidence type="ECO:0000256" key="2">
    <source>
        <dbReference type="ARBA" id="ARBA00022692"/>
    </source>
</evidence>
<sequence length="273" mass="30596">MSGRVDVLLAAAEQQLVALQAAAVSHPWPLFVAFLIFHAVVFFGSQALWRRVTARRPQVEAPVLASSTTAATHGLVATLGAIWTLSQWDWQSFDEANTPAQTLLMLFSTAYFVEDTWYCATLPADAFMYTMHHVVTAAFVASPLLVSRGGIAICFGLFTGEVTNGLFHSYLILEQFAKVSPRAAAAFRWVAAVFTIVFVIVRSVMSWPAIFWYWRKAWAAVSVPYHHRILWCTTALLVALASQGFAINFVTSTRKLWREHAEQQRQRQQRKAE</sequence>
<name>A0AAD5H2V7_9CHLO</name>
<comment type="caution">
    <text evidence="7">The sequence shown here is derived from an EMBL/GenBank/DDBJ whole genome shotgun (WGS) entry which is preliminary data.</text>
</comment>
<protein>
    <recommendedName>
        <fullName evidence="6">TLC domain-containing protein</fullName>
    </recommendedName>
</protein>
<organism evidence="7 8">
    <name type="scientific">Chlorella ohadii</name>
    <dbReference type="NCBI Taxonomy" id="2649997"/>
    <lineage>
        <taxon>Eukaryota</taxon>
        <taxon>Viridiplantae</taxon>
        <taxon>Chlorophyta</taxon>
        <taxon>core chlorophytes</taxon>
        <taxon>Trebouxiophyceae</taxon>
        <taxon>Chlorellales</taxon>
        <taxon>Chlorellaceae</taxon>
        <taxon>Chlorella clade</taxon>
        <taxon>Chlorella</taxon>
    </lineage>
</organism>
<keyword evidence="2 5" id="KW-0812">Transmembrane</keyword>